<dbReference type="Proteomes" id="UP001339911">
    <property type="component" value="Unassembled WGS sequence"/>
</dbReference>
<proteinExistence type="predicted"/>
<protein>
    <submittedName>
        <fullName evidence="3">Uncharacterized protein</fullName>
    </submittedName>
</protein>
<organism evidence="3 4">
    <name type="scientific">Plantactinospora veratri</name>
    <dbReference type="NCBI Taxonomy" id="1436122"/>
    <lineage>
        <taxon>Bacteria</taxon>
        <taxon>Bacillati</taxon>
        <taxon>Actinomycetota</taxon>
        <taxon>Actinomycetes</taxon>
        <taxon>Micromonosporales</taxon>
        <taxon>Micromonosporaceae</taxon>
        <taxon>Plantactinospora</taxon>
    </lineage>
</organism>
<feature type="compositionally biased region" description="Low complexity" evidence="1">
    <location>
        <begin position="74"/>
        <end position="84"/>
    </location>
</feature>
<accession>A0ABU7SGV4</accession>
<reference evidence="3 4" key="1">
    <citation type="submission" date="2024-01" db="EMBL/GenBank/DDBJ databases">
        <title>Genome insights into Plantactinospora veratri sp. nov.</title>
        <authorList>
            <person name="Wang L."/>
        </authorList>
    </citation>
    <scope>NUCLEOTIDE SEQUENCE [LARGE SCALE GENOMIC DNA]</scope>
    <source>
        <strain evidence="3 4">NEAU-FHS4</strain>
    </source>
</reference>
<dbReference type="EMBL" id="JAZGQL010000015">
    <property type="protein sequence ID" value="MEE6309191.1"/>
    <property type="molecule type" value="Genomic_DNA"/>
</dbReference>
<evidence type="ECO:0000313" key="3">
    <source>
        <dbReference type="EMBL" id="MEE6309191.1"/>
    </source>
</evidence>
<feature type="transmembrane region" description="Helical" evidence="2">
    <location>
        <begin position="44"/>
        <end position="68"/>
    </location>
</feature>
<keyword evidence="2" id="KW-0812">Transmembrane</keyword>
<evidence type="ECO:0000313" key="4">
    <source>
        <dbReference type="Proteomes" id="UP001339911"/>
    </source>
</evidence>
<evidence type="ECO:0000256" key="1">
    <source>
        <dbReference type="SAM" id="MobiDB-lite"/>
    </source>
</evidence>
<sequence length="453" mass="46491">MDDLDDAAARDLLRPLDGKLDQPSTVEIAGLLRAGRRRLRRRRLLTGSGLAAVTAVVLLAVPIGLAAVPDGRSADPAPDHGAQPGPAPGDPASPDGSGTGSPPPPPTRCMPQRLPLPAGATSSQVFDGDPTGRYLVGVARDDRTARTWTLLWDRGAMTVLEPETTDPAQLLVNSAGVVAGDGVVVRDGRAVLVAWVYRDGRYVDLTDPDGGYVGDVMDLNERGDVLGGIRTLAYRGKPIGTKGGPPESPDVAEVPGSNPVVWGAGAEQDPTWLPQPVTGRHYATGLDDDGTVVGGIVDFGPAGTTRTTAWAPDGAARTLAPPPRHAATTGALSVRGGWVLGWSAAPSGAEQHFVPTRWNPRTGQAAPVTGLAWAAAINRHGWLAGFVRNASGVETPAVLAGDRPFALPMPAGAVPGKEGPAAVSLSDDGRVVGGSVSVAPDDAATAAVRWTCE</sequence>
<gene>
    <name evidence="3" type="ORF">V1634_20340</name>
</gene>
<feature type="region of interest" description="Disordered" evidence="1">
    <location>
        <begin position="71"/>
        <end position="126"/>
    </location>
</feature>
<keyword evidence="2" id="KW-1133">Transmembrane helix</keyword>
<keyword evidence="4" id="KW-1185">Reference proteome</keyword>
<dbReference type="RefSeq" id="WP_331209477.1">
    <property type="nucleotide sequence ID" value="NZ_JAZGQL010000015.1"/>
</dbReference>
<comment type="caution">
    <text evidence="3">The sequence shown here is derived from an EMBL/GenBank/DDBJ whole genome shotgun (WGS) entry which is preliminary data.</text>
</comment>
<keyword evidence="2" id="KW-0472">Membrane</keyword>
<name>A0ABU7SGV4_9ACTN</name>
<evidence type="ECO:0000256" key="2">
    <source>
        <dbReference type="SAM" id="Phobius"/>
    </source>
</evidence>